<gene>
    <name evidence="1" type="ORF">COB20_06650</name>
</gene>
<organism evidence="1 2">
    <name type="scientific">SAR86 cluster bacterium</name>
    <dbReference type="NCBI Taxonomy" id="2030880"/>
    <lineage>
        <taxon>Bacteria</taxon>
        <taxon>Pseudomonadati</taxon>
        <taxon>Pseudomonadota</taxon>
        <taxon>Gammaproteobacteria</taxon>
        <taxon>SAR86 cluster</taxon>
    </lineage>
</organism>
<dbReference type="AlphaFoldDB" id="A0A2A4X745"/>
<name>A0A2A4X745_9GAMM</name>
<dbReference type="EMBL" id="NVUL01000032">
    <property type="protein sequence ID" value="PCI78448.1"/>
    <property type="molecule type" value="Genomic_DNA"/>
</dbReference>
<evidence type="ECO:0008006" key="3">
    <source>
        <dbReference type="Google" id="ProtNLM"/>
    </source>
</evidence>
<dbReference type="Proteomes" id="UP000218767">
    <property type="component" value="Unassembled WGS sequence"/>
</dbReference>
<evidence type="ECO:0000313" key="2">
    <source>
        <dbReference type="Proteomes" id="UP000218767"/>
    </source>
</evidence>
<accession>A0A2A4X745</accession>
<proteinExistence type="predicted"/>
<sequence>MQTYLEITLQIANENREAAAGVYTKYKAPFLDTAPGAETKSLLVRDEDVQVLHGFSSKEAAESYLTSDLFSNDVVSELGPLLDADPEIRIYEAH</sequence>
<comment type="caution">
    <text evidence="1">The sequence shown here is derived from an EMBL/GenBank/DDBJ whole genome shotgun (WGS) entry which is preliminary data.</text>
</comment>
<protein>
    <recommendedName>
        <fullName evidence="3">ABM domain-containing protein</fullName>
    </recommendedName>
</protein>
<reference evidence="2" key="1">
    <citation type="submission" date="2017-08" db="EMBL/GenBank/DDBJ databases">
        <title>A dynamic microbial community with high functional redundancy inhabits the cold, oxic subseafloor aquifer.</title>
        <authorList>
            <person name="Tully B.J."/>
            <person name="Wheat C.G."/>
            <person name="Glazer B.T."/>
            <person name="Huber J.A."/>
        </authorList>
    </citation>
    <scope>NUCLEOTIDE SEQUENCE [LARGE SCALE GENOMIC DNA]</scope>
</reference>
<evidence type="ECO:0000313" key="1">
    <source>
        <dbReference type="EMBL" id="PCI78448.1"/>
    </source>
</evidence>